<dbReference type="EMBL" id="BARU01021249">
    <property type="protein sequence ID" value="GAH58452.1"/>
    <property type="molecule type" value="Genomic_DNA"/>
</dbReference>
<dbReference type="AlphaFoldDB" id="X1GMR8"/>
<accession>X1GMR8</accession>
<reference evidence="1" key="1">
    <citation type="journal article" date="2014" name="Front. Microbiol.">
        <title>High frequency of phylogenetically diverse reductive dehalogenase-homologous genes in deep subseafloor sedimentary metagenomes.</title>
        <authorList>
            <person name="Kawai M."/>
            <person name="Futagami T."/>
            <person name="Toyoda A."/>
            <person name="Takaki Y."/>
            <person name="Nishi S."/>
            <person name="Hori S."/>
            <person name="Arai W."/>
            <person name="Tsubouchi T."/>
            <person name="Morono Y."/>
            <person name="Uchiyama I."/>
            <person name="Ito T."/>
            <person name="Fujiyama A."/>
            <person name="Inagaki F."/>
            <person name="Takami H."/>
        </authorList>
    </citation>
    <scope>NUCLEOTIDE SEQUENCE</scope>
    <source>
        <strain evidence="1">Expedition CK06-06</strain>
    </source>
</reference>
<evidence type="ECO:0000313" key="1">
    <source>
        <dbReference type="EMBL" id="GAH58452.1"/>
    </source>
</evidence>
<protein>
    <submittedName>
        <fullName evidence="1">Uncharacterized protein</fullName>
    </submittedName>
</protein>
<proteinExistence type="predicted"/>
<sequence length="50" mass="6272">MIRYERNYNNIILLIKFDYETSSLNYYLNYLNKYMVVLYNMKDIYLDSLN</sequence>
<comment type="caution">
    <text evidence="1">The sequence shown here is derived from an EMBL/GenBank/DDBJ whole genome shotgun (WGS) entry which is preliminary data.</text>
</comment>
<name>X1GMR8_9ZZZZ</name>
<feature type="non-terminal residue" evidence="1">
    <location>
        <position position="50"/>
    </location>
</feature>
<gene>
    <name evidence="1" type="ORF">S03H2_34788</name>
</gene>
<organism evidence="1">
    <name type="scientific">marine sediment metagenome</name>
    <dbReference type="NCBI Taxonomy" id="412755"/>
    <lineage>
        <taxon>unclassified sequences</taxon>
        <taxon>metagenomes</taxon>
        <taxon>ecological metagenomes</taxon>
    </lineage>
</organism>